<keyword evidence="10" id="KW-0449">Lipoprotein</keyword>
<keyword evidence="7" id="KW-0813">Transport</keyword>
<feature type="non-terminal residue" evidence="12">
    <location>
        <position position="1"/>
    </location>
</feature>
<comment type="subcellular location">
    <subcellularLocation>
        <location evidence="2">Cytoplasm</location>
        <location evidence="2">Cytoskeleton</location>
    </subcellularLocation>
    <subcellularLocation>
        <location evidence="3">Membrane</location>
    </subcellularLocation>
</comment>
<keyword evidence="5" id="KW-0493">Microtubule</keyword>
<proteinExistence type="inferred from homology"/>
<gene>
    <name evidence="12" type="ORF">CARUB_v10006628mg</name>
</gene>
<dbReference type="STRING" id="81985.R0H0M0"/>
<evidence type="ECO:0000256" key="3">
    <source>
        <dbReference type="ARBA" id="ARBA00004370"/>
    </source>
</evidence>
<dbReference type="GO" id="GO:0006914">
    <property type="term" value="P:autophagy"/>
    <property type="evidence" value="ECO:0007669"/>
    <property type="project" value="UniProtKB-KW"/>
</dbReference>
<name>R0H0M0_9BRAS</name>
<keyword evidence="11" id="KW-0072">Autophagy</keyword>
<comment type="function">
    <text evidence="1">Ubiquitin-like modifier involved in autophagosomes formation. May mediate the delivery of the autophagosomes to the vacuole via the microtubule cytoskeleton.</text>
</comment>
<dbReference type="SUPFAM" id="SSF54236">
    <property type="entry name" value="Ubiquitin-like"/>
    <property type="match status" value="1"/>
</dbReference>
<dbReference type="Proteomes" id="UP000029121">
    <property type="component" value="Unassembled WGS sequence"/>
</dbReference>
<keyword evidence="9" id="KW-0206">Cytoskeleton</keyword>
<protein>
    <recommendedName>
        <fullName evidence="11">Autophagy-related protein</fullName>
    </recommendedName>
</protein>
<keyword evidence="6" id="KW-0833">Ubl conjugation pathway</keyword>
<evidence type="ECO:0000313" key="13">
    <source>
        <dbReference type="Proteomes" id="UP000029121"/>
    </source>
</evidence>
<dbReference type="PANTHER" id="PTHR10969">
    <property type="entry name" value="MICROTUBULE-ASSOCIATED PROTEINS 1A/1B LIGHT CHAIN 3-RELATED"/>
    <property type="match status" value="1"/>
</dbReference>
<dbReference type="GO" id="GO:0005776">
    <property type="term" value="C:autophagosome"/>
    <property type="evidence" value="ECO:0007669"/>
    <property type="project" value="UniProtKB-ARBA"/>
</dbReference>
<feature type="non-terminal residue" evidence="12">
    <location>
        <position position="105"/>
    </location>
</feature>
<dbReference type="InterPro" id="IPR004241">
    <property type="entry name" value="Atg8-like"/>
</dbReference>
<evidence type="ECO:0000256" key="1">
    <source>
        <dbReference type="ARBA" id="ARBA00003307"/>
    </source>
</evidence>
<evidence type="ECO:0000256" key="4">
    <source>
        <dbReference type="ARBA" id="ARBA00007293"/>
    </source>
</evidence>
<evidence type="ECO:0000313" key="12">
    <source>
        <dbReference type="EMBL" id="EOA18155.1"/>
    </source>
</evidence>
<evidence type="ECO:0000256" key="6">
    <source>
        <dbReference type="ARBA" id="ARBA00022786"/>
    </source>
</evidence>
<evidence type="ECO:0000256" key="8">
    <source>
        <dbReference type="ARBA" id="ARBA00023136"/>
    </source>
</evidence>
<evidence type="ECO:0000256" key="9">
    <source>
        <dbReference type="ARBA" id="ARBA00023212"/>
    </source>
</evidence>
<dbReference type="GO" id="GO:0005874">
    <property type="term" value="C:microtubule"/>
    <property type="evidence" value="ECO:0007669"/>
    <property type="project" value="UniProtKB-KW"/>
</dbReference>
<comment type="similarity">
    <text evidence="4 11">Belongs to the ATG8 family.</text>
</comment>
<reference evidence="13" key="1">
    <citation type="journal article" date="2013" name="Nat. Genet.">
        <title>The Capsella rubella genome and the genomic consequences of rapid mating system evolution.</title>
        <authorList>
            <person name="Slotte T."/>
            <person name="Hazzouri K.M."/>
            <person name="Agren J.A."/>
            <person name="Koenig D."/>
            <person name="Maumus F."/>
            <person name="Guo Y.L."/>
            <person name="Steige K."/>
            <person name="Platts A.E."/>
            <person name="Escobar J.S."/>
            <person name="Newman L.K."/>
            <person name="Wang W."/>
            <person name="Mandakova T."/>
            <person name="Vello E."/>
            <person name="Smith L.M."/>
            <person name="Henz S.R."/>
            <person name="Steffen J."/>
            <person name="Takuno S."/>
            <person name="Brandvain Y."/>
            <person name="Coop G."/>
            <person name="Andolfatto P."/>
            <person name="Hu T.T."/>
            <person name="Blanchette M."/>
            <person name="Clark R.M."/>
            <person name="Quesneville H."/>
            <person name="Nordborg M."/>
            <person name="Gaut B.S."/>
            <person name="Lysak M.A."/>
            <person name="Jenkins J."/>
            <person name="Grimwood J."/>
            <person name="Chapman J."/>
            <person name="Prochnik S."/>
            <person name="Shu S."/>
            <person name="Rokhsar D."/>
            <person name="Schmutz J."/>
            <person name="Weigel D."/>
            <person name="Wright S.I."/>
        </authorList>
    </citation>
    <scope>NUCLEOTIDE SEQUENCE [LARGE SCALE GENOMIC DNA]</scope>
    <source>
        <strain evidence="13">cv. Monte Gargano</strain>
    </source>
</reference>
<dbReference type="InterPro" id="IPR029071">
    <property type="entry name" value="Ubiquitin-like_domsf"/>
</dbReference>
<dbReference type="Pfam" id="PF02991">
    <property type="entry name" value="ATG8"/>
    <property type="match status" value="1"/>
</dbReference>
<organism evidence="12 13">
    <name type="scientific">Capsella rubella</name>
    <dbReference type="NCBI Taxonomy" id="81985"/>
    <lineage>
        <taxon>Eukaryota</taxon>
        <taxon>Viridiplantae</taxon>
        <taxon>Streptophyta</taxon>
        <taxon>Embryophyta</taxon>
        <taxon>Tracheophyta</taxon>
        <taxon>Spermatophyta</taxon>
        <taxon>Magnoliopsida</taxon>
        <taxon>eudicotyledons</taxon>
        <taxon>Gunneridae</taxon>
        <taxon>Pentapetalae</taxon>
        <taxon>rosids</taxon>
        <taxon>malvids</taxon>
        <taxon>Brassicales</taxon>
        <taxon>Brassicaceae</taxon>
        <taxon>Camelineae</taxon>
        <taxon>Capsella</taxon>
    </lineage>
</organism>
<evidence type="ECO:0000256" key="5">
    <source>
        <dbReference type="ARBA" id="ARBA00022701"/>
    </source>
</evidence>
<evidence type="ECO:0000256" key="11">
    <source>
        <dbReference type="RuleBase" id="RU004384"/>
    </source>
</evidence>
<accession>R0H0M0</accession>
<dbReference type="GO" id="GO:0015031">
    <property type="term" value="P:protein transport"/>
    <property type="evidence" value="ECO:0007669"/>
    <property type="project" value="UniProtKB-KW"/>
</dbReference>
<evidence type="ECO:0000256" key="10">
    <source>
        <dbReference type="ARBA" id="ARBA00023288"/>
    </source>
</evidence>
<dbReference type="eggNOG" id="KOG1654">
    <property type="taxonomic scope" value="Eukaryota"/>
</dbReference>
<sequence>ARTSEATRVRKKYPGDIPVIMEKYVHSHVPKLRHRQRLSPNLTLGVLKQKIRENLNLDSEKAIFVFVNNTLPPADALMSEIDEEHKDEDGFLYMTYGGEDIITDL</sequence>
<keyword evidence="7" id="KW-0653">Protein transport</keyword>
<dbReference type="GO" id="GO:0016020">
    <property type="term" value="C:membrane"/>
    <property type="evidence" value="ECO:0007669"/>
    <property type="project" value="UniProtKB-SubCell"/>
</dbReference>
<keyword evidence="13" id="KW-1185">Reference proteome</keyword>
<evidence type="ECO:0000256" key="7">
    <source>
        <dbReference type="ARBA" id="ARBA00022927"/>
    </source>
</evidence>
<dbReference type="AlphaFoldDB" id="R0H0M0"/>
<keyword evidence="9" id="KW-0963">Cytoplasm</keyword>
<keyword evidence="8" id="KW-0472">Membrane</keyword>
<dbReference type="EMBL" id="KB870811">
    <property type="protein sequence ID" value="EOA18155.1"/>
    <property type="molecule type" value="Genomic_DNA"/>
</dbReference>
<evidence type="ECO:0000256" key="2">
    <source>
        <dbReference type="ARBA" id="ARBA00004245"/>
    </source>
</evidence>
<dbReference type="Gene3D" id="3.10.20.90">
    <property type="entry name" value="Phosphatidylinositol 3-kinase Catalytic Subunit, Chain A, domain 1"/>
    <property type="match status" value="1"/>
</dbReference>